<protein>
    <submittedName>
        <fullName evidence="1">Uncharacterized protein</fullName>
    </submittedName>
</protein>
<name>A0ACB9CQ05_ARCLA</name>
<reference evidence="2" key="1">
    <citation type="journal article" date="2022" name="Mol. Ecol. Resour.">
        <title>The genomes of chicory, endive, great burdock and yacon provide insights into Asteraceae palaeo-polyploidization history and plant inulin production.</title>
        <authorList>
            <person name="Fan W."/>
            <person name="Wang S."/>
            <person name="Wang H."/>
            <person name="Wang A."/>
            <person name="Jiang F."/>
            <person name="Liu H."/>
            <person name="Zhao H."/>
            <person name="Xu D."/>
            <person name="Zhang Y."/>
        </authorList>
    </citation>
    <scope>NUCLEOTIDE SEQUENCE [LARGE SCALE GENOMIC DNA]</scope>
    <source>
        <strain evidence="2">cv. Niubang</strain>
    </source>
</reference>
<keyword evidence="2" id="KW-1185">Reference proteome</keyword>
<dbReference type="EMBL" id="CM042050">
    <property type="protein sequence ID" value="KAI3736409.1"/>
    <property type="molecule type" value="Genomic_DNA"/>
</dbReference>
<organism evidence="1 2">
    <name type="scientific">Arctium lappa</name>
    <name type="common">Greater burdock</name>
    <name type="synonym">Lappa major</name>
    <dbReference type="NCBI Taxonomy" id="4217"/>
    <lineage>
        <taxon>Eukaryota</taxon>
        <taxon>Viridiplantae</taxon>
        <taxon>Streptophyta</taxon>
        <taxon>Embryophyta</taxon>
        <taxon>Tracheophyta</taxon>
        <taxon>Spermatophyta</taxon>
        <taxon>Magnoliopsida</taxon>
        <taxon>eudicotyledons</taxon>
        <taxon>Gunneridae</taxon>
        <taxon>Pentapetalae</taxon>
        <taxon>asterids</taxon>
        <taxon>campanulids</taxon>
        <taxon>Asterales</taxon>
        <taxon>Asteraceae</taxon>
        <taxon>Carduoideae</taxon>
        <taxon>Cardueae</taxon>
        <taxon>Arctiinae</taxon>
        <taxon>Arctium</taxon>
    </lineage>
</organism>
<accession>A0ACB9CQ05</accession>
<proteinExistence type="predicted"/>
<dbReference type="Proteomes" id="UP001055879">
    <property type="component" value="Linkage Group LG04"/>
</dbReference>
<sequence>MSTANFTVNLSNSLKQWSFFDHCLFAIDNHPYSLGFPPILTCFQVLQHSQAILPILGFLKGRSEVS</sequence>
<gene>
    <name evidence="1" type="ORF">L6452_15948</name>
</gene>
<comment type="caution">
    <text evidence="1">The sequence shown here is derived from an EMBL/GenBank/DDBJ whole genome shotgun (WGS) entry which is preliminary data.</text>
</comment>
<reference evidence="1 2" key="2">
    <citation type="journal article" date="2022" name="Mol. Ecol. Resour.">
        <title>The genomes of chicory, endive, great burdock and yacon provide insights into Asteraceae paleo-polyploidization history and plant inulin production.</title>
        <authorList>
            <person name="Fan W."/>
            <person name="Wang S."/>
            <person name="Wang H."/>
            <person name="Wang A."/>
            <person name="Jiang F."/>
            <person name="Liu H."/>
            <person name="Zhao H."/>
            <person name="Xu D."/>
            <person name="Zhang Y."/>
        </authorList>
    </citation>
    <scope>NUCLEOTIDE SEQUENCE [LARGE SCALE GENOMIC DNA]</scope>
    <source>
        <strain evidence="2">cv. Niubang</strain>
    </source>
</reference>
<evidence type="ECO:0000313" key="1">
    <source>
        <dbReference type="EMBL" id="KAI3736409.1"/>
    </source>
</evidence>
<evidence type="ECO:0000313" key="2">
    <source>
        <dbReference type="Proteomes" id="UP001055879"/>
    </source>
</evidence>